<sequence length="57" mass="6298">MFLPDHMLSFPGCEDKEWDSKANPIGFSKCSVVQMLTANEALNAKLLIDPPSSSAWE</sequence>
<dbReference type="Proteomes" id="UP001266305">
    <property type="component" value="Unassembled WGS sequence"/>
</dbReference>
<name>A0ABQ9VKN4_SAGOE</name>
<comment type="caution">
    <text evidence="1">The sequence shown here is derived from an EMBL/GenBank/DDBJ whole genome shotgun (WGS) entry which is preliminary data.</text>
</comment>
<evidence type="ECO:0000313" key="2">
    <source>
        <dbReference type="Proteomes" id="UP001266305"/>
    </source>
</evidence>
<gene>
    <name evidence="1" type="ORF">P7K49_009683</name>
</gene>
<reference evidence="1 2" key="1">
    <citation type="submission" date="2023-05" db="EMBL/GenBank/DDBJ databases">
        <title>B98-5 Cell Line De Novo Hybrid Assembly: An Optical Mapping Approach.</title>
        <authorList>
            <person name="Kananen K."/>
            <person name="Auerbach J.A."/>
            <person name="Kautto E."/>
            <person name="Blachly J.S."/>
        </authorList>
    </citation>
    <scope>NUCLEOTIDE SEQUENCE [LARGE SCALE GENOMIC DNA]</scope>
    <source>
        <strain evidence="1">B95-8</strain>
        <tissue evidence="1">Cell line</tissue>
    </source>
</reference>
<evidence type="ECO:0000313" key="1">
    <source>
        <dbReference type="EMBL" id="KAK2109937.1"/>
    </source>
</evidence>
<organism evidence="1 2">
    <name type="scientific">Saguinus oedipus</name>
    <name type="common">Cotton-top tamarin</name>
    <name type="synonym">Oedipomidas oedipus</name>
    <dbReference type="NCBI Taxonomy" id="9490"/>
    <lineage>
        <taxon>Eukaryota</taxon>
        <taxon>Metazoa</taxon>
        <taxon>Chordata</taxon>
        <taxon>Craniata</taxon>
        <taxon>Vertebrata</taxon>
        <taxon>Euteleostomi</taxon>
        <taxon>Mammalia</taxon>
        <taxon>Eutheria</taxon>
        <taxon>Euarchontoglires</taxon>
        <taxon>Primates</taxon>
        <taxon>Haplorrhini</taxon>
        <taxon>Platyrrhini</taxon>
        <taxon>Cebidae</taxon>
        <taxon>Callitrichinae</taxon>
        <taxon>Saguinus</taxon>
    </lineage>
</organism>
<dbReference type="EMBL" id="JASSZA010000005">
    <property type="protein sequence ID" value="KAK2109937.1"/>
    <property type="molecule type" value="Genomic_DNA"/>
</dbReference>
<accession>A0ABQ9VKN4</accession>
<keyword evidence="2" id="KW-1185">Reference proteome</keyword>
<proteinExistence type="predicted"/>
<protein>
    <submittedName>
        <fullName evidence="1">Uncharacterized protein</fullName>
    </submittedName>
</protein>